<dbReference type="AlphaFoldDB" id="A0A2Z4U8T7"/>
<keyword evidence="2" id="KW-1185">Reference proteome</keyword>
<evidence type="ECO:0000313" key="2">
    <source>
        <dbReference type="Proteomes" id="UP000250003"/>
    </source>
</evidence>
<reference evidence="2" key="1">
    <citation type="submission" date="2018-06" db="EMBL/GenBank/DDBJ databases">
        <title>Description of Blautia argi sp. nov., a new anaerobic isolated from dog feces.</title>
        <authorList>
            <person name="Chang Y.-H."/>
            <person name="Paek J."/>
            <person name="Shin Y."/>
        </authorList>
    </citation>
    <scope>NUCLEOTIDE SEQUENCE [LARGE SCALE GENOMIC DNA]</scope>
    <source>
        <strain evidence="2">KCTC 15426</strain>
    </source>
</reference>
<name>A0A2Z4U8T7_9FIRM</name>
<organism evidence="1 2">
    <name type="scientific">Blautia argi</name>
    <dbReference type="NCBI Taxonomy" id="1912897"/>
    <lineage>
        <taxon>Bacteria</taxon>
        <taxon>Bacillati</taxon>
        <taxon>Bacillota</taxon>
        <taxon>Clostridia</taxon>
        <taxon>Lachnospirales</taxon>
        <taxon>Lachnospiraceae</taxon>
        <taxon>Blautia</taxon>
    </lineage>
</organism>
<accession>A0A2Z4U8T7</accession>
<evidence type="ECO:0000313" key="1">
    <source>
        <dbReference type="EMBL" id="AWY97410.1"/>
    </source>
</evidence>
<sequence>MGQTVDFTMEREGLVKVGDRVELKEDQASTMAGLMYYYTIKPAVAMSSNLKKRLPKLTGTVTNIEQQVSIYMVTVEIDEEE</sequence>
<dbReference type="KEGG" id="blau:DQQ01_03750"/>
<gene>
    <name evidence="1" type="ORF">DQQ01_03750</name>
</gene>
<dbReference type="EMBL" id="CP030280">
    <property type="protein sequence ID" value="AWY97410.1"/>
    <property type="molecule type" value="Genomic_DNA"/>
</dbReference>
<dbReference type="RefSeq" id="WP_111918523.1">
    <property type="nucleotide sequence ID" value="NZ_CAUWHR010000005.1"/>
</dbReference>
<protein>
    <submittedName>
        <fullName evidence="1">Uncharacterized protein</fullName>
    </submittedName>
</protein>
<proteinExistence type="predicted"/>
<dbReference type="OrthoDB" id="9797770at2"/>
<dbReference type="Proteomes" id="UP000250003">
    <property type="component" value="Chromosome"/>
</dbReference>